<evidence type="ECO:0000256" key="2">
    <source>
        <dbReference type="SAM" id="SignalP"/>
    </source>
</evidence>
<keyword evidence="1" id="KW-0472">Membrane</keyword>
<dbReference type="Pfam" id="PF06376">
    <property type="entry name" value="AGP"/>
    <property type="match status" value="1"/>
</dbReference>
<name>A0A5D2HD07_GOSDA</name>
<dbReference type="InterPro" id="IPR009424">
    <property type="entry name" value="AGP16/20/22/41"/>
</dbReference>
<evidence type="ECO:0000313" key="4">
    <source>
        <dbReference type="Proteomes" id="UP000323506"/>
    </source>
</evidence>
<dbReference type="EMBL" id="CM017689">
    <property type="protein sequence ID" value="TYH28144.1"/>
    <property type="molecule type" value="Genomic_DNA"/>
</dbReference>
<feature type="transmembrane region" description="Helical" evidence="1">
    <location>
        <begin position="54"/>
        <end position="82"/>
    </location>
</feature>
<sequence length="91" mass="9579">MAVVPMGCLVVVFVAIVCCAIITLPASIQAQSSSPTSDGGNSIDQGIACMLMVVALLLTYLIHAIGKIGFCAGFFFLINYFILVKAKGIFF</sequence>
<evidence type="ECO:0000313" key="3">
    <source>
        <dbReference type="EMBL" id="TYH28144.1"/>
    </source>
</evidence>
<keyword evidence="1" id="KW-1133">Transmembrane helix</keyword>
<gene>
    <name evidence="3" type="ORF">ES288_A02G121800v1</name>
</gene>
<feature type="chain" id="PRO_5022881114" evidence="2">
    <location>
        <begin position="31"/>
        <end position="91"/>
    </location>
</feature>
<evidence type="ECO:0000256" key="1">
    <source>
        <dbReference type="SAM" id="Phobius"/>
    </source>
</evidence>
<organism evidence="3 4">
    <name type="scientific">Gossypium darwinii</name>
    <name type="common">Darwin's cotton</name>
    <name type="synonym">Gossypium barbadense var. darwinii</name>
    <dbReference type="NCBI Taxonomy" id="34276"/>
    <lineage>
        <taxon>Eukaryota</taxon>
        <taxon>Viridiplantae</taxon>
        <taxon>Streptophyta</taxon>
        <taxon>Embryophyta</taxon>
        <taxon>Tracheophyta</taxon>
        <taxon>Spermatophyta</taxon>
        <taxon>Magnoliopsida</taxon>
        <taxon>eudicotyledons</taxon>
        <taxon>Gunneridae</taxon>
        <taxon>Pentapetalae</taxon>
        <taxon>rosids</taxon>
        <taxon>malvids</taxon>
        <taxon>Malvales</taxon>
        <taxon>Malvaceae</taxon>
        <taxon>Malvoideae</taxon>
        <taxon>Gossypium</taxon>
    </lineage>
</organism>
<keyword evidence="4" id="KW-1185">Reference proteome</keyword>
<dbReference type="PANTHER" id="PTHR33374">
    <property type="entry name" value="ARABINOGALACTAN PROTEIN 20"/>
    <property type="match status" value="1"/>
</dbReference>
<accession>A0A5D2HD07</accession>
<reference evidence="3 4" key="1">
    <citation type="submission" date="2019-06" db="EMBL/GenBank/DDBJ databases">
        <title>WGS assembly of Gossypium darwinii.</title>
        <authorList>
            <person name="Chen Z.J."/>
            <person name="Sreedasyam A."/>
            <person name="Ando A."/>
            <person name="Song Q."/>
            <person name="De L."/>
            <person name="Hulse-Kemp A."/>
            <person name="Ding M."/>
            <person name="Ye W."/>
            <person name="Kirkbride R."/>
            <person name="Jenkins J."/>
            <person name="Plott C."/>
            <person name="Lovell J."/>
            <person name="Lin Y.-M."/>
            <person name="Vaughn R."/>
            <person name="Liu B."/>
            <person name="Li W."/>
            <person name="Simpson S."/>
            <person name="Scheffler B."/>
            <person name="Saski C."/>
            <person name="Grover C."/>
            <person name="Hu G."/>
            <person name="Conover J."/>
            <person name="Carlson J."/>
            <person name="Shu S."/>
            <person name="Boston L."/>
            <person name="Williams M."/>
            <person name="Peterson D."/>
            <person name="Mcgee K."/>
            <person name="Jones D."/>
            <person name="Wendel J."/>
            <person name="Stelly D."/>
            <person name="Grimwood J."/>
            <person name="Schmutz J."/>
        </authorList>
    </citation>
    <scope>NUCLEOTIDE SEQUENCE [LARGE SCALE GENOMIC DNA]</scope>
    <source>
        <strain evidence="3">1808015.09</strain>
    </source>
</reference>
<dbReference type="Proteomes" id="UP000323506">
    <property type="component" value="Chromosome A02"/>
</dbReference>
<keyword evidence="2" id="KW-0732">Signal</keyword>
<protein>
    <submittedName>
        <fullName evidence="3">Uncharacterized protein</fullName>
    </submittedName>
</protein>
<proteinExistence type="predicted"/>
<keyword evidence="1" id="KW-0812">Transmembrane</keyword>
<dbReference type="AlphaFoldDB" id="A0A5D2HD07"/>
<feature type="signal peptide" evidence="2">
    <location>
        <begin position="1"/>
        <end position="30"/>
    </location>
</feature>